<proteinExistence type="predicted"/>
<name>A0A0G4GNG9_9ALVE</name>
<evidence type="ECO:0000313" key="1">
    <source>
        <dbReference type="EMBL" id="CEM31803.1"/>
    </source>
</evidence>
<accession>A0A0G4GNG9</accession>
<dbReference type="EMBL" id="CDMZ01001387">
    <property type="protein sequence ID" value="CEM31803.1"/>
    <property type="molecule type" value="Genomic_DNA"/>
</dbReference>
<dbReference type="AlphaFoldDB" id="A0A0G4GNG9"/>
<feature type="non-terminal residue" evidence="1">
    <location>
        <position position="1"/>
    </location>
</feature>
<dbReference type="VEuPathDB" id="CryptoDB:Cvel_22678"/>
<organism evidence="1">
    <name type="scientific">Chromera velia CCMP2878</name>
    <dbReference type="NCBI Taxonomy" id="1169474"/>
    <lineage>
        <taxon>Eukaryota</taxon>
        <taxon>Sar</taxon>
        <taxon>Alveolata</taxon>
        <taxon>Colpodellida</taxon>
        <taxon>Chromeraceae</taxon>
        <taxon>Chromera</taxon>
    </lineage>
</organism>
<gene>
    <name evidence="1" type="ORF">Cvel_22678</name>
</gene>
<protein>
    <submittedName>
        <fullName evidence="1">Uncharacterized protein</fullName>
    </submittedName>
</protein>
<sequence length="74" mass="8166">CFGREACGSLYTDMTACVREETAKKGPADVTVCRPQVVAFCRCLREGFADFLFAVSPEAGQQPLAFSERLPNFR</sequence>
<reference evidence="1" key="1">
    <citation type="submission" date="2014-11" db="EMBL/GenBank/DDBJ databases">
        <authorList>
            <person name="Otto D Thomas"/>
            <person name="Naeem Raeece"/>
        </authorList>
    </citation>
    <scope>NUCLEOTIDE SEQUENCE</scope>
</reference>